<evidence type="ECO:0000256" key="1">
    <source>
        <dbReference type="ARBA" id="ARBA00004370"/>
    </source>
</evidence>
<dbReference type="GO" id="GO:0005886">
    <property type="term" value="C:plasma membrane"/>
    <property type="evidence" value="ECO:0007669"/>
    <property type="project" value="TreeGrafter"/>
</dbReference>
<comment type="subcellular location">
    <subcellularLocation>
        <location evidence="1">Membrane</location>
    </subcellularLocation>
</comment>
<dbReference type="PANTHER" id="PTHR30627">
    <property type="entry name" value="PEPTIDOGLYCAN D,D-TRANSPEPTIDASE"/>
    <property type="match status" value="1"/>
</dbReference>
<dbReference type="EMBL" id="UINC01186307">
    <property type="protein sequence ID" value="SVD98468.1"/>
    <property type="molecule type" value="Genomic_DNA"/>
</dbReference>
<dbReference type="Gene3D" id="3.30.450.330">
    <property type="match status" value="1"/>
</dbReference>
<dbReference type="InterPro" id="IPR012338">
    <property type="entry name" value="Beta-lactam/transpept-like"/>
</dbReference>
<protein>
    <recommendedName>
        <fullName evidence="3">Penicillin-binding protein transpeptidase domain-containing protein</fullName>
    </recommendedName>
</protein>
<evidence type="ECO:0000256" key="2">
    <source>
        <dbReference type="ARBA" id="ARBA00023136"/>
    </source>
</evidence>
<dbReference type="Gene3D" id="3.40.710.10">
    <property type="entry name" value="DD-peptidase/beta-lactamase superfamily"/>
    <property type="match status" value="1"/>
</dbReference>
<dbReference type="SUPFAM" id="SSF56601">
    <property type="entry name" value="beta-lactamase/transpeptidase-like"/>
    <property type="match status" value="1"/>
</dbReference>
<evidence type="ECO:0000313" key="4">
    <source>
        <dbReference type="EMBL" id="SVD98468.1"/>
    </source>
</evidence>
<feature type="non-terminal residue" evidence="4">
    <location>
        <position position="1"/>
    </location>
</feature>
<name>A0A382ZUW4_9ZZZZ</name>
<dbReference type="AlphaFoldDB" id="A0A382ZUW4"/>
<gene>
    <name evidence="4" type="ORF">METZ01_LOCUS451322</name>
</gene>
<feature type="non-terminal residue" evidence="4">
    <location>
        <position position="255"/>
    </location>
</feature>
<evidence type="ECO:0000259" key="3">
    <source>
        <dbReference type="Pfam" id="PF00905"/>
    </source>
</evidence>
<organism evidence="4">
    <name type="scientific">marine metagenome</name>
    <dbReference type="NCBI Taxonomy" id="408172"/>
    <lineage>
        <taxon>unclassified sequences</taxon>
        <taxon>metagenomes</taxon>
        <taxon>ecological metagenomes</taxon>
    </lineage>
</organism>
<reference evidence="4" key="1">
    <citation type="submission" date="2018-05" db="EMBL/GenBank/DDBJ databases">
        <authorList>
            <person name="Lanie J.A."/>
            <person name="Ng W.-L."/>
            <person name="Kazmierczak K.M."/>
            <person name="Andrzejewski T.M."/>
            <person name="Davidsen T.M."/>
            <person name="Wayne K.J."/>
            <person name="Tettelin H."/>
            <person name="Glass J.I."/>
            <person name="Rusch D."/>
            <person name="Podicherti R."/>
            <person name="Tsui H.-C.T."/>
            <person name="Winkler M.E."/>
        </authorList>
    </citation>
    <scope>NUCLEOTIDE SEQUENCE</scope>
</reference>
<keyword evidence="2" id="KW-0472">Membrane</keyword>
<dbReference type="InterPro" id="IPR050515">
    <property type="entry name" value="Beta-lactam/transpept"/>
</dbReference>
<dbReference type="GO" id="GO:0071555">
    <property type="term" value="P:cell wall organization"/>
    <property type="evidence" value="ECO:0007669"/>
    <property type="project" value="TreeGrafter"/>
</dbReference>
<dbReference type="PANTHER" id="PTHR30627:SF1">
    <property type="entry name" value="PEPTIDOGLYCAN D,D-TRANSPEPTIDASE FTSI"/>
    <property type="match status" value="1"/>
</dbReference>
<dbReference type="GO" id="GO:0008658">
    <property type="term" value="F:penicillin binding"/>
    <property type="evidence" value="ECO:0007669"/>
    <property type="project" value="InterPro"/>
</dbReference>
<dbReference type="InterPro" id="IPR001460">
    <property type="entry name" value="PCN-bd_Tpept"/>
</dbReference>
<feature type="domain" description="Penicillin-binding protein transpeptidase" evidence="3">
    <location>
        <begin position="2"/>
        <end position="250"/>
    </location>
</feature>
<dbReference type="Pfam" id="PF00905">
    <property type="entry name" value="Transpeptidase"/>
    <property type="match status" value="1"/>
</dbReference>
<accession>A0A382ZUW4</accession>
<proteinExistence type="predicted"/>
<sequence length="255" mass="28628">NIIAMASIPDFDPNNYHTYNIENFRNRVISDAYEPGSTFKIIPLALSLEKNTFSLSDSIYCEEGEFLLSSNKKLHDHEPHALLSLEDIMAYSSNIGFAKLSDSFNNDDLYKFLKYFGFGTKSFVSLSNESQGIIRNTSNWSKTSKNYISIGQELSITNLQLALAYSVIANGGFLVRPNIVKNVMNISTENMLNKKNYSIRRVISKETADLVMQSLDKVIEIGTGKELNLDNYKIAGKTGTAQKYIDGEYSNYIAT</sequence>